<comment type="similarity">
    <text evidence="2">Belongs to the 3-hydroxyacyl-CoA dehydrogenase family.</text>
</comment>
<dbReference type="Gene3D" id="3.40.50.720">
    <property type="entry name" value="NAD(P)-binding Rossmann-like Domain"/>
    <property type="match status" value="1"/>
</dbReference>
<dbReference type="FunFam" id="3.40.50.720:FF:000009">
    <property type="entry name" value="Fatty oxidation complex, alpha subunit"/>
    <property type="match status" value="1"/>
</dbReference>
<dbReference type="Pfam" id="PF02737">
    <property type="entry name" value="3HCDH_N"/>
    <property type="match status" value="1"/>
</dbReference>
<name>A0A6H9UP12_9ACTN</name>
<dbReference type="InterPro" id="IPR013328">
    <property type="entry name" value="6PGD_dom2"/>
</dbReference>
<dbReference type="PIRSF" id="PIRSF000105">
    <property type="entry name" value="HCDH"/>
    <property type="match status" value="1"/>
</dbReference>
<accession>A0A6H9UP12</accession>
<evidence type="ECO:0000259" key="6">
    <source>
        <dbReference type="Pfam" id="PF02737"/>
    </source>
</evidence>
<gene>
    <name evidence="7" type="ORF">F7R91_39080</name>
</gene>
<feature type="domain" description="3-hydroxyacyl-CoA dehydrogenase C-terminal" evidence="5">
    <location>
        <begin position="194"/>
        <end position="290"/>
    </location>
</feature>
<dbReference type="Proteomes" id="UP000442707">
    <property type="component" value="Unassembled WGS sequence"/>
</dbReference>
<evidence type="ECO:0000256" key="1">
    <source>
        <dbReference type="ARBA" id="ARBA00005086"/>
    </source>
</evidence>
<evidence type="ECO:0000259" key="5">
    <source>
        <dbReference type="Pfam" id="PF00725"/>
    </source>
</evidence>
<dbReference type="Gene3D" id="1.10.1040.10">
    <property type="entry name" value="N-(1-d-carboxylethyl)-l-norvaline Dehydrogenase, domain 2"/>
    <property type="match status" value="1"/>
</dbReference>
<dbReference type="InterPro" id="IPR008927">
    <property type="entry name" value="6-PGluconate_DH-like_C_sf"/>
</dbReference>
<dbReference type="PANTHER" id="PTHR48075">
    <property type="entry name" value="3-HYDROXYACYL-COA DEHYDROGENASE FAMILY PROTEIN"/>
    <property type="match status" value="1"/>
</dbReference>
<dbReference type="InterPro" id="IPR022694">
    <property type="entry name" value="3-OHacyl-CoA_DH"/>
</dbReference>
<dbReference type="SUPFAM" id="SSF51735">
    <property type="entry name" value="NAD(P)-binding Rossmann-fold domains"/>
    <property type="match status" value="1"/>
</dbReference>
<comment type="caution">
    <text evidence="7">The sequence shown here is derived from an EMBL/GenBank/DDBJ whole genome shotgun (WGS) entry which is preliminary data.</text>
</comment>
<dbReference type="PANTHER" id="PTHR48075:SF9">
    <property type="entry name" value="3-HYDROXYBUTYRYL-COA DEHYDROGENASE"/>
    <property type="match status" value="1"/>
</dbReference>
<evidence type="ECO:0000256" key="2">
    <source>
        <dbReference type="ARBA" id="ARBA00009463"/>
    </source>
</evidence>
<dbReference type="SUPFAM" id="SSF48179">
    <property type="entry name" value="6-phosphogluconate dehydrogenase C-terminal domain-like"/>
    <property type="match status" value="1"/>
</dbReference>
<proteinExistence type="inferred from homology"/>
<evidence type="ECO:0000313" key="8">
    <source>
        <dbReference type="Proteomes" id="UP000442707"/>
    </source>
</evidence>
<protein>
    <submittedName>
        <fullName evidence="7">3-hydroxybutyryl-CoA dehydrogenase</fullName>
    </submittedName>
</protein>
<dbReference type="InterPro" id="IPR006176">
    <property type="entry name" value="3-OHacyl-CoA_DH_NAD-bd"/>
</dbReference>
<comment type="pathway">
    <text evidence="1">Lipid metabolism; butanoate metabolism.</text>
</comment>
<feature type="domain" description="3-hydroxyacyl-CoA dehydrogenase NAD binding" evidence="6">
    <location>
        <begin position="12"/>
        <end position="191"/>
    </location>
</feature>
<dbReference type="InterPro" id="IPR036291">
    <property type="entry name" value="NAD(P)-bd_dom_sf"/>
</dbReference>
<dbReference type="NCBIfam" id="NF005875">
    <property type="entry name" value="PRK07819.1"/>
    <property type="match status" value="1"/>
</dbReference>
<dbReference type="GO" id="GO:0006635">
    <property type="term" value="P:fatty acid beta-oxidation"/>
    <property type="evidence" value="ECO:0007669"/>
    <property type="project" value="TreeGrafter"/>
</dbReference>
<organism evidence="7 8">
    <name type="scientific">Streptomyces luteolifulvus</name>
    <dbReference type="NCBI Taxonomy" id="2615112"/>
    <lineage>
        <taxon>Bacteria</taxon>
        <taxon>Bacillati</taxon>
        <taxon>Actinomycetota</taxon>
        <taxon>Actinomycetes</taxon>
        <taxon>Kitasatosporales</taxon>
        <taxon>Streptomycetaceae</taxon>
        <taxon>Streptomyces</taxon>
    </lineage>
</organism>
<reference evidence="7 8" key="1">
    <citation type="submission" date="2019-09" db="EMBL/GenBank/DDBJ databases">
        <title>Screening of Novel Bioactive Compounds from Soil-Associated.</title>
        <authorList>
            <person name="Zhao S."/>
        </authorList>
    </citation>
    <scope>NUCLEOTIDE SEQUENCE [LARGE SCALE GENOMIC DNA]</scope>
    <source>
        <strain evidence="7 8">HIT-DPA4</strain>
    </source>
</reference>
<dbReference type="GO" id="GO:0008691">
    <property type="term" value="F:3-hydroxybutyryl-CoA dehydrogenase activity"/>
    <property type="evidence" value="ECO:0007669"/>
    <property type="project" value="TreeGrafter"/>
</dbReference>
<dbReference type="InterPro" id="IPR006108">
    <property type="entry name" value="3HC_DH_C"/>
</dbReference>
<feature type="site" description="Important for catalytic activity" evidence="4">
    <location>
        <position position="147"/>
    </location>
</feature>
<dbReference type="RefSeq" id="WP_150958284.1">
    <property type="nucleotide sequence ID" value="NZ_VZRB01000056.1"/>
</dbReference>
<evidence type="ECO:0000313" key="7">
    <source>
        <dbReference type="EMBL" id="KAB1139640.1"/>
    </source>
</evidence>
<keyword evidence="8" id="KW-1185">Reference proteome</keyword>
<dbReference type="Pfam" id="PF00725">
    <property type="entry name" value="3HCDH"/>
    <property type="match status" value="1"/>
</dbReference>
<evidence type="ECO:0000256" key="4">
    <source>
        <dbReference type="PIRSR" id="PIRSR000105-1"/>
    </source>
</evidence>
<dbReference type="GO" id="GO:0070403">
    <property type="term" value="F:NAD+ binding"/>
    <property type="evidence" value="ECO:0007669"/>
    <property type="project" value="InterPro"/>
</dbReference>
<evidence type="ECO:0000256" key="3">
    <source>
        <dbReference type="ARBA" id="ARBA00023002"/>
    </source>
</evidence>
<keyword evidence="3" id="KW-0560">Oxidoreductase</keyword>
<dbReference type="EMBL" id="VZRB01000056">
    <property type="protein sequence ID" value="KAB1139640.1"/>
    <property type="molecule type" value="Genomic_DNA"/>
</dbReference>
<sequence length="290" mass="31107">MTTTHSAGIRRVGIVGCGLMGSGIAEVCARAGLETLVYEVGPEAVTAGRSRIDSSLGRAVQRGKIAEEARAEALDRLTFTTDLGDFADRDLAIEAAPEREDLKRNILMALDKAMTQPDAIIASNTSSIPVVKLATATSRPTMVIGMHFFNPVPTLKLVELIPSVLTGEATRQRIHAFAAEVLGRHVIRSQDRAGFIVNALLIPYITAAIRMYEAGFASVEDIDAGMVMGCAHPMGPLALADHIGLDTTLAIAESLYQEYREPLHAPPPLLARMVEAGHIGRKSGRGFHQY</sequence>
<dbReference type="AlphaFoldDB" id="A0A6H9UP12"/>